<protein>
    <submittedName>
        <fullName evidence="1">Uncharacterized protein</fullName>
    </submittedName>
</protein>
<sequence>MLRLSNKEDLCTFIETCKQKIGKDWRAQALKIAHERAERGDTKAMVSLFTANKVWSG</sequence>
<organism evidence="1 2">
    <name type="scientific">Pseudomonas serboccidentalis</name>
    <dbReference type="NCBI Taxonomy" id="2964670"/>
    <lineage>
        <taxon>Bacteria</taxon>
        <taxon>Pseudomonadati</taxon>
        <taxon>Pseudomonadota</taxon>
        <taxon>Gammaproteobacteria</taxon>
        <taxon>Pseudomonadales</taxon>
        <taxon>Pseudomonadaceae</taxon>
        <taxon>Pseudomonas</taxon>
    </lineage>
</organism>
<proteinExistence type="predicted"/>
<accession>A0ABY7Z3X0</accession>
<evidence type="ECO:0000313" key="1">
    <source>
        <dbReference type="EMBL" id="WDR34252.1"/>
    </source>
</evidence>
<reference evidence="1 2" key="1">
    <citation type="submission" date="2022-07" db="EMBL/GenBank/DDBJ databases">
        <authorList>
            <person name="Abrouk D."/>
            <person name="Moenne-Loccoz Y."/>
            <person name="Todorovic I."/>
            <person name="Raicevic V."/>
            <person name="Jovicic-Petrovic J."/>
        </authorList>
    </citation>
    <scope>NUCLEOTIDE SEQUENCE [LARGE SCALE GENOMIC DNA]</scope>
    <source>
        <strain evidence="2">IT-P374</strain>
    </source>
</reference>
<evidence type="ECO:0000313" key="2">
    <source>
        <dbReference type="Proteomes" id="UP001222282"/>
    </source>
</evidence>
<keyword evidence="2" id="KW-1185">Reference proteome</keyword>
<dbReference type="EMBL" id="CP101655">
    <property type="protein sequence ID" value="WDR34252.1"/>
    <property type="molecule type" value="Genomic_DNA"/>
</dbReference>
<name>A0ABY7Z3X0_9PSED</name>
<gene>
    <name evidence="1" type="ORF">NN484_17210</name>
</gene>
<dbReference type="Proteomes" id="UP001222282">
    <property type="component" value="Chromosome"/>
</dbReference>
<dbReference type="RefSeq" id="WP_215502613.1">
    <property type="nucleotide sequence ID" value="NZ_CP101655.1"/>
</dbReference>